<feature type="region of interest" description="Disordered" evidence="1">
    <location>
        <begin position="282"/>
        <end position="315"/>
    </location>
</feature>
<dbReference type="EMBL" id="BAABUK010000065">
    <property type="protein sequence ID" value="GAA5817941.1"/>
    <property type="molecule type" value="Genomic_DNA"/>
</dbReference>
<name>A0ABP9ZFQ0_9FUNG</name>
<proteinExistence type="predicted"/>
<evidence type="ECO:0000256" key="1">
    <source>
        <dbReference type="SAM" id="MobiDB-lite"/>
    </source>
</evidence>
<accession>A0ABP9ZFQ0</accession>
<evidence type="ECO:0000313" key="2">
    <source>
        <dbReference type="EMBL" id="GAA5817941.1"/>
    </source>
</evidence>
<keyword evidence="3" id="KW-1185">Reference proteome</keyword>
<comment type="caution">
    <text evidence="2">The sequence shown here is derived from an EMBL/GenBank/DDBJ whole genome shotgun (WGS) entry which is preliminary data.</text>
</comment>
<reference evidence="2 3" key="1">
    <citation type="submission" date="2024-04" db="EMBL/GenBank/DDBJ databases">
        <title>genome sequences of Mucor flavus KT1a and Helicostylum pulchrum KT1b strains isolated from the surface of a dry-aged beef.</title>
        <authorList>
            <person name="Toyotome T."/>
            <person name="Hosono M."/>
            <person name="Torimaru M."/>
            <person name="Fukuda K."/>
            <person name="Mikami N."/>
        </authorList>
    </citation>
    <scope>NUCLEOTIDE SEQUENCE [LARGE SCALE GENOMIC DNA]</scope>
    <source>
        <strain evidence="2 3">KT1a</strain>
    </source>
</reference>
<organism evidence="2 3">
    <name type="scientific">Mucor flavus</name>
    <dbReference type="NCBI Taxonomy" id="439312"/>
    <lineage>
        <taxon>Eukaryota</taxon>
        <taxon>Fungi</taxon>
        <taxon>Fungi incertae sedis</taxon>
        <taxon>Mucoromycota</taxon>
        <taxon>Mucoromycotina</taxon>
        <taxon>Mucoromycetes</taxon>
        <taxon>Mucorales</taxon>
        <taxon>Mucorineae</taxon>
        <taxon>Mucoraceae</taxon>
        <taxon>Mucor</taxon>
    </lineage>
</organism>
<protein>
    <submittedName>
        <fullName evidence="2">Uncharacterized protein</fullName>
    </submittedName>
</protein>
<gene>
    <name evidence="2" type="ORF">MFLAVUS_011520</name>
</gene>
<feature type="compositionally biased region" description="Low complexity" evidence="1">
    <location>
        <begin position="282"/>
        <end position="291"/>
    </location>
</feature>
<evidence type="ECO:0000313" key="3">
    <source>
        <dbReference type="Proteomes" id="UP001473302"/>
    </source>
</evidence>
<dbReference type="Proteomes" id="UP001473302">
    <property type="component" value="Unassembled WGS sequence"/>
</dbReference>
<sequence length="337" mass="39221">MSDSEVSQQEYPGPHREIDKGLILLYHLVNYCLKHMFSTPLLRLCTIKHTSGLRTQIISDMNEMIINVSRSDYCSDASDGNMMLNMKLYRVLSKTDCMACDGGYNLFVKRFEELCIEKSPGNILNDDNFVYPIRKEVGINLTKTESHFNDVFGGFRSGIENQFSVLGSKFKRFNNNTNATKIDNIKFYNLQFKVACLLKNINKFVEKFDIIQQPHHKLWYDNCFEFPSQTKLIDIVILSEMELKEKTERLKLIQDSLLNSMEDLQISEPIIEDSDNEINNNTRLNNINSLSSEDDIPRENNKNKKKRKTRGKNREKDIDISDFRILKSVNIENNKDK</sequence>